<comment type="caution">
    <text evidence="7">The sequence shown here is derived from an EMBL/GenBank/DDBJ whole genome shotgun (WGS) entry which is preliminary data.</text>
</comment>
<comment type="subcellular location">
    <subcellularLocation>
        <location evidence="1">Mitochondrion inner membrane</location>
        <topology evidence="1">Multi-pass membrane protein</topology>
    </subcellularLocation>
</comment>
<evidence type="ECO:0000256" key="4">
    <source>
        <dbReference type="ARBA" id="ARBA00022989"/>
    </source>
</evidence>
<name>A0ABR3ADY9_9AGAR</name>
<protein>
    <recommendedName>
        <fullName evidence="9">NADH dehydrogenase [ubiquinone] 1 alpha subcomplex subunit 11</fullName>
    </recommendedName>
</protein>
<dbReference type="InterPro" id="IPR039205">
    <property type="entry name" value="NDUFA11"/>
</dbReference>
<reference evidence="7 8" key="1">
    <citation type="submission" date="2024-05" db="EMBL/GenBank/DDBJ databases">
        <title>A draft genome resource for the thread blight pathogen Marasmius tenuissimus strain MS-2.</title>
        <authorList>
            <person name="Yulfo-Soto G.E."/>
            <person name="Baruah I.K."/>
            <person name="Amoako-Attah I."/>
            <person name="Bukari Y."/>
            <person name="Meinhardt L.W."/>
            <person name="Bailey B.A."/>
            <person name="Cohen S.P."/>
        </authorList>
    </citation>
    <scope>NUCLEOTIDE SEQUENCE [LARGE SCALE GENOMIC DNA]</scope>
    <source>
        <strain evidence="7 8">MS-2</strain>
    </source>
</reference>
<evidence type="ECO:0000256" key="5">
    <source>
        <dbReference type="ARBA" id="ARBA00023128"/>
    </source>
</evidence>
<accession>A0ABR3ADY9</accession>
<keyword evidence="8" id="KW-1185">Reference proteome</keyword>
<evidence type="ECO:0000313" key="8">
    <source>
        <dbReference type="Proteomes" id="UP001437256"/>
    </source>
</evidence>
<dbReference type="Pfam" id="PF02466">
    <property type="entry name" value="Tim17"/>
    <property type="match status" value="1"/>
</dbReference>
<dbReference type="Proteomes" id="UP001437256">
    <property type="component" value="Unassembled WGS sequence"/>
</dbReference>
<keyword evidence="6" id="KW-0472">Membrane</keyword>
<sequence length="152" mass="15758">MAAFEPKATLERTTVWGLKTGAVGVIYSTLQNALGQHSSGAAGVFTRTGGTITFFAAMGATFAFTESFVANQRQTDDALNAAAGGCAAGFLAGIRARSLPTAVAACAVGGVTMGLFERAGKFTGDSGWYDEDRRSKFLKKPLDLSNNSSDSQ</sequence>
<organism evidence="7 8">
    <name type="scientific">Marasmius tenuissimus</name>
    <dbReference type="NCBI Taxonomy" id="585030"/>
    <lineage>
        <taxon>Eukaryota</taxon>
        <taxon>Fungi</taxon>
        <taxon>Dikarya</taxon>
        <taxon>Basidiomycota</taxon>
        <taxon>Agaricomycotina</taxon>
        <taxon>Agaricomycetes</taxon>
        <taxon>Agaricomycetidae</taxon>
        <taxon>Agaricales</taxon>
        <taxon>Marasmiineae</taxon>
        <taxon>Marasmiaceae</taxon>
        <taxon>Marasmius</taxon>
    </lineage>
</organism>
<keyword evidence="2" id="KW-0812">Transmembrane</keyword>
<dbReference type="PANTHER" id="PTHR21382:SF1">
    <property type="entry name" value="NADH DEHYDROGENASE [UBIQUINONE] 1 ALPHA SUBCOMPLEX SUBUNIT 11"/>
    <property type="match status" value="1"/>
</dbReference>
<evidence type="ECO:0000313" key="7">
    <source>
        <dbReference type="EMBL" id="KAL0071938.1"/>
    </source>
</evidence>
<evidence type="ECO:0000256" key="2">
    <source>
        <dbReference type="ARBA" id="ARBA00022692"/>
    </source>
</evidence>
<keyword evidence="4" id="KW-1133">Transmembrane helix</keyword>
<dbReference type="EMBL" id="JBBXMP010000002">
    <property type="protein sequence ID" value="KAL0071938.1"/>
    <property type="molecule type" value="Genomic_DNA"/>
</dbReference>
<evidence type="ECO:0000256" key="3">
    <source>
        <dbReference type="ARBA" id="ARBA00022792"/>
    </source>
</evidence>
<evidence type="ECO:0008006" key="9">
    <source>
        <dbReference type="Google" id="ProtNLM"/>
    </source>
</evidence>
<dbReference type="PANTHER" id="PTHR21382">
    <property type="entry name" value="NADH-UBIQUINONE OXIDOREDUCTASE SUBUNIT"/>
    <property type="match status" value="1"/>
</dbReference>
<gene>
    <name evidence="7" type="ORF">AAF712_000861</name>
</gene>
<proteinExistence type="predicted"/>
<keyword evidence="5" id="KW-0496">Mitochondrion</keyword>
<keyword evidence="3" id="KW-0999">Mitochondrion inner membrane</keyword>
<evidence type="ECO:0000256" key="1">
    <source>
        <dbReference type="ARBA" id="ARBA00004448"/>
    </source>
</evidence>
<evidence type="ECO:0000256" key="6">
    <source>
        <dbReference type="ARBA" id="ARBA00023136"/>
    </source>
</evidence>